<dbReference type="PANTHER" id="PTHR46160">
    <property type="entry name" value="ALPHA-TECTORIN-RELATED"/>
    <property type="match status" value="1"/>
</dbReference>
<dbReference type="Gene3D" id="3.90.290.10">
    <property type="entry name" value="TGF-beta binding (TB) domain"/>
    <property type="match status" value="1"/>
</dbReference>
<gene>
    <name evidence="6" type="ORF">G0U57_018024</name>
</gene>
<dbReference type="AlphaFoldDB" id="A0A8T1S528"/>
<dbReference type="PANTHER" id="PTHR46160:SF9">
    <property type="entry name" value="PROTEIN PRY2-RELATED"/>
    <property type="match status" value="1"/>
</dbReference>
<dbReference type="Proteomes" id="UP000765507">
    <property type="component" value="Unassembled WGS sequence"/>
</dbReference>
<dbReference type="PROSITE" id="PS51233">
    <property type="entry name" value="VWFD"/>
    <property type="match status" value="1"/>
</dbReference>
<organism evidence="6 7">
    <name type="scientific">Chelydra serpentina</name>
    <name type="common">Snapping turtle</name>
    <name type="synonym">Testudo serpentina</name>
    <dbReference type="NCBI Taxonomy" id="8475"/>
    <lineage>
        <taxon>Eukaryota</taxon>
        <taxon>Metazoa</taxon>
        <taxon>Chordata</taxon>
        <taxon>Craniata</taxon>
        <taxon>Vertebrata</taxon>
        <taxon>Euteleostomi</taxon>
        <taxon>Archelosauria</taxon>
        <taxon>Testudinata</taxon>
        <taxon>Testudines</taxon>
        <taxon>Cryptodira</taxon>
        <taxon>Durocryptodira</taxon>
        <taxon>Americhelydia</taxon>
        <taxon>Chelydroidea</taxon>
        <taxon>Chelydridae</taxon>
        <taxon>Chelydra</taxon>
    </lineage>
</organism>
<evidence type="ECO:0000313" key="6">
    <source>
        <dbReference type="EMBL" id="KAG6924222.1"/>
    </source>
</evidence>
<dbReference type="OrthoDB" id="9167585at2759"/>
<dbReference type="Pfam" id="PF00094">
    <property type="entry name" value="VWD"/>
    <property type="match status" value="1"/>
</dbReference>
<name>A0A8T1S528_CHESE</name>
<evidence type="ECO:0000259" key="5">
    <source>
        <dbReference type="PROSITE" id="PS51233"/>
    </source>
</evidence>
<evidence type="ECO:0000256" key="1">
    <source>
        <dbReference type="ARBA" id="ARBA00022729"/>
    </source>
</evidence>
<evidence type="ECO:0000256" key="2">
    <source>
        <dbReference type="ARBA" id="ARBA00022737"/>
    </source>
</evidence>
<protein>
    <recommendedName>
        <fullName evidence="5">VWFD domain-containing protein</fullName>
    </recommendedName>
</protein>
<dbReference type="InterPro" id="IPR052749">
    <property type="entry name" value="Alpha-tectorin"/>
</dbReference>
<keyword evidence="2" id="KW-0677">Repeat</keyword>
<sequence length="119" mass="13447">MVDGWPKCMPKKPSCHGVHCKPGTLCQVVNGWPKCVPTHKPVCWASGHPHYHTFDGHSYDFHGTCSYTVVKTCSHKPKLPAFHIIAKSQKRGNTRVSFVSQVTVKVYHYNITMVKYEHG</sequence>
<keyword evidence="4" id="KW-0325">Glycoprotein</keyword>
<reference evidence="6 7" key="1">
    <citation type="journal article" date="2020" name="G3 (Bethesda)">
        <title>Draft Genome of the Common Snapping Turtle, Chelydra serpentina, a Model for Phenotypic Plasticity in Reptiles.</title>
        <authorList>
            <person name="Das D."/>
            <person name="Singh S.K."/>
            <person name="Bierstedt J."/>
            <person name="Erickson A."/>
            <person name="Galli G.L.J."/>
            <person name="Crossley D.A. 2nd"/>
            <person name="Rhen T."/>
        </authorList>
    </citation>
    <scope>NUCLEOTIDE SEQUENCE [LARGE SCALE GENOMIC DNA]</scope>
    <source>
        <strain evidence="6">KW</strain>
    </source>
</reference>
<feature type="domain" description="VWFD" evidence="5">
    <location>
        <begin position="41"/>
        <end position="119"/>
    </location>
</feature>
<accession>A0A8T1S528</accession>
<proteinExistence type="predicted"/>
<keyword evidence="3" id="KW-1015">Disulfide bond</keyword>
<dbReference type="EMBL" id="JAHGAV010000646">
    <property type="protein sequence ID" value="KAG6924222.1"/>
    <property type="molecule type" value="Genomic_DNA"/>
</dbReference>
<evidence type="ECO:0000256" key="4">
    <source>
        <dbReference type="ARBA" id="ARBA00023180"/>
    </source>
</evidence>
<dbReference type="InterPro" id="IPR001846">
    <property type="entry name" value="VWF_type-D"/>
</dbReference>
<evidence type="ECO:0000256" key="3">
    <source>
        <dbReference type="ARBA" id="ARBA00023157"/>
    </source>
</evidence>
<dbReference type="InterPro" id="IPR036773">
    <property type="entry name" value="TB_dom_sf"/>
</dbReference>
<feature type="non-terminal residue" evidence="6">
    <location>
        <position position="1"/>
    </location>
</feature>
<comment type="caution">
    <text evidence="6">The sequence shown here is derived from an EMBL/GenBank/DDBJ whole genome shotgun (WGS) entry which is preliminary data.</text>
</comment>
<keyword evidence="7" id="KW-1185">Reference proteome</keyword>
<evidence type="ECO:0000313" key="7">
    <source>
        <dbReference type="Proteomes" id="UP000765507"/>
    </source>
</evidence>
<keyword evidence="1" id="KW-0732">Signal</keyword>